<feature type="binding site" evidence="2">
    <location>
        <position position="120"/>
    </location>
    <ligand>
        <name>Fe cation</name>
        <dbReference type="ChEBI" id="CHEBI:24875"/>
    </ligand>
</feature>
<protein>
    <recommendedName>
        <fullName evidence="2">Peptide deformylase</fullName>
        <shortName evidence="2">PDF</shortName>
        <ecNumber evidence="2">3.5.1.88</ecNumber>
    </recommendedName>
    <alternativeName>
        <fullName evidence="2">Polypeptide deformylase</fullName>
    </alternativeName>
</protein>
<feature type="binding site" evidence="2">
    <location>
        <position position="162"/>
    </location>
    <ligand>
        <name>Fe cation</name>
        <dbReference type="ChEBI" id="CHEBI:24875"/>
    </ligand>
</feature>
<keyword evidence="2" id="KW-0408">Iron</keyword>
<dbReference type="InterPro" id="IPR036821">
    <property type="entry name" value="Peptide_deformylase_sf"/>
</dbReference>
<feature type="binding site" evidence="2">
    <location>
        <position position="166"/>
    </location>
    <ligand>
        <name>Fe cation</name>
        <dbReference type="ChEBI" id="CHEBI:24875"/>
    </ligand>
</feature>
<dbReference type="EMBL" id="WMIF01000008">
    <property type="protein sequence ID" value="MTH34558.1"/>
    <property type="molecule type" value="Genomic_DNA"/>
</dbReference>
<dbReference type="GO" id="GO:0006412">
    <property type="term" value="P:translation"/>
    <property type="evidence" value="ECO:0007669"/>
    <property type="project" value="UniProtKB-UniRule"/>
</dbReference>
<dbReference type="Gene3D" id="3.90.45.10">
    <property type="entry name" value="Peptide deformylase"/>
    <property type="match status" value="1"/>
</dbReference>
<dbReference type="Proteomes" id="UP000442533">
    <property type="component" value="Unassembled WGS sequence"/>
</dbReference>
<feature type="active site" evidence="2">
    <location>
        <position position="163"/>
    </location>
</feature>
<name>A0A844H856_9RHOB</name>
<dbReference type="RefSeq" id="WP_155064112.1">
    <property type="nucleotide sequence ID" value="NZ_WMIF01000008.1"/>
</dbReference>
<dbReference type="Pfam" id="PF01327">
    <property type="entry name" value="Pep_deformylase"/>
    <property type="match status" value="1"/>
</dbReference>
<dbReference type="NCBIfam" id="TIGR00079">
    <property type="entry name" value="pept_deformyl"/>
    <property type="match status" value="1"/>
</dbReference>
<dbReference type="PANTHER" id="PTHR10458:SF22">
    <property type="entry name" value="PEPTIDE DEFORMYLASE"/>
    <property type="match status" value="1"/>
</dbReference>
<comment type="function">
    <text evidence="2">Removes the formyl group from the N-terminal Met of newly synthesized proteins. Requires at least a dipeptide for an efficient rate of reaction. N-terminal L-methionine is a prerequisite for activity but the enzyme has broad specificity at other positions.</text>
</comment>
<dbReference type="GO" id="GO:0046872">
    <property type="term" value="F:metal ion binding"/>
    <property type="evidence" value="ECO:0007669"/>
    <property type="project" value="UniProtKB-KW"/>
</dbReference>
<evidence type="ECO:0000313" key="3">
    <source>
        <dbReference type="EMBL" id="MTH34558.1"/>
    </source>
</evidence>
<keyword evidence="2 3" id="KW-0378">Hydrolase</keyword>
<dbReference type="InterPro" id="IPR023635">
    <property type="entry name" value="Peptide_deformylase"/>
</dbReference>
<comment type="cofactor">
    <cofactor evidence="2">
        <name>Fe(2+)</name>
        <dbReference type="ChEBI" id="CHEBI:29033"/>
    </cofactor>
    <text evidence="2">Binds 1 Fe(2+) ion.</text>
</comment>
<dbReference type="EC" id="3.5.1.88" evidence="2"/>
<evidence type="ECO:0000256" key="2">
    <source>
        <dbReference type="HAMAP-Rule" id="MF_00163"/>
    </source>
</evidence>
<dbReference type="OrthoDB" id="9804313at2"/>
<dbReference type="PIRSF" id="PIRSF004749">
    <property type="entry name" value="Pep_def"/>
    <property type="match status" value="1"/>
</dbReference>
<keyword evidence="4" id="KW-1185">Reference proteome</keyword>
<sequence>MVRPLTPQDRAGAPRPPAPAALAAAGRVRPVLLYPDPMLRRICEPAGHLAWAPLQQLAADLLATMYAAQGRGLAAPQIGASSRIFVMDAGWKSGQSSARIILDPEILETSAETDILTEGCLSIPDQPLRVRRPVRIVLGCFDLMGNHHRLALDGIEARIAQHEADHLDGRLILDHEGEDRQDAGVANN</sequence>
<dbReference type="GO" id="GO:0042586">
    <property type="term" value="F:peptide deformylase activity"/>
    <property type="evidence" value="ECO:0007669"/>
    <property type="project" value="UniProtKB-UniRule"/>
</dbReference>
<accession>A0A844H856</accession>
<dbReference type="AlphaFoldDB" id="A0A844H856"/>
<dbReference type="NCBIfam" id="NF001159">
    <property type="entry name" value="PRK00150.1-3"/>
    <property type="match status" value="1"/>
</dbReference>
<reference evidence="3 4" key="1">
    <citation type="submission" date="2019-11" db="EMBL/GenBank/DDBJ databases">
        <authorList>
            <person name="Dong K."/>
        </authorList>
    </citation>
    <scope>NUCLEOTIDE SEQUENCE [LARGE SCALE GENOMIC DNA]</scope>
    <source>
        <strain evidence="3 4">JCM 17370</strain>
    </source>
</reference>
<keyword evidence="2" id="KW-0479">Metal-binding</keyword>
<evidence type="ECO:0000256" key="1">
    <source>
        <dbReference type="ARBA" id="ARBA00010759"/>
    </source>
</evidence>
<evidence type="ECO:0000313" key="4">
    <source>
        <dbReference type="Proteomes" id="UP000442533"/>
    </source>
</evidence>
<dbReference type="HAMAP" id="MF_00163">
    <property type="entry name" value="Pep_deformylase"/>
    <property type="match status" value="1"/>
</dbReference>
<dbReference type="CDD" id="cd00487">
    <property type="entry name" value="Pep_deformylase"/>
    <property type="match status" value="1"/>
</dbReference>
<keyword evidence="2" id="KW-0648">Protein biosynthesis</keyword>
<dbReference type="PRINTS" id="PR01576">
    <property type="entry name" value="PDEFORMYLASE"/>
</dbReference>
<organism evidence="3 4">
    <name type="scientific">Paracoccus limosus</name>
    <dbReference type="NCBI Taxonomy" id="913252"/>
    <lineage>
        <taxon>Bacteria</taxon>
        <taxon>Pseudomonadati</taxon>
        <taxon>Pseudomonadota</taxon>
        <taxon>Alphaproteobacteria</taxon>
        <taxon>Rhodobacterales</taxon>
        <taxon>Paracoccaceae</taxon>
        <taxon>Paracoccus</taxon>
    </lineage>
</organism>
<proteinExistence type="inferred from homology"/>
<dbReference type="PANTHER" id="PTHR10458">
    <property type="entry name" value="PEPTIDE DEFORMYLASE"/>
    <property type="match status" value="1"/>
</dbReference>
<gene>
    <name evidence="2 3" type="primary">def</name>
    <name evidence="3" type="ORF">GL279_08090</name>
</gene>
<comment type="similarity">
    <text evidence="1 2">Belongs to the polypeptide deformylase family.</text>
</comment>
<comment type="catalytic activity">
    <reaction evidence="2">
        <text>N-terminal N-formyl-L-methionyl-[peptide] + H2O = N-terminal L-methionyl-[peptide] + formate</text>
        <dbReference type="Rhea" id="RHEA:24420"/>
        <dbReference type="Rhea" id="RHEA-COMP:10639"/>
        <dbReference type="Rhea" id="RHEA-COMP:10640"/>
        <dbReference type="ChEBI" id="CHEBI:15377"/>
        <dbReference type="ChEBI" id="CHEBI:15740"/>
        <dbReference type="ChEBI" id="CHEBI:49298"/>
        <dbReference type="ChEBI" id="CHEBI:64731"/>
        <dbReference type="EC" id="3.5.1.88"/>
    </reaction>
</comment>
<comment type="caution">
    <text evidence="3">The sequence shown here is derived from an EMBL/GenBank/DDBJ whole genome shotgun (WGS) entry which is preliminary data.</text>
</comment>
<dbReference type="SUPFAM" id="SSF56420">
    <property type="entry name" value="Peptide deformylase"/>
    <property type="match status" value="1"/>
</dbReference>